<dbReference type="Proteomes" id="UP000049222">
    <property type="component" value="Unassembled WGS sequence"/>
</dbReference>
<accession>A0A0M6YR23</accession>
<protein>
    <submittedName>
        <fullName evidence="1">Uncharacterized protein</fullName>
    </submittedName>
</protein>
<reference evidence="1 2" key="1">
    <citation type="submission" date="2015-07" db="EMBL/GenBank/DDBJ databases">
        <authorList>
            <person name="Noorani M."/>
        </authorList>
    </citation>
    <scope>NUCLEOTIDE SEQUENCE [LARGE SCALE GENOMIC DNA]</scope>
    <source>
        <strain evidence="1 2">CECT 7802</strain>
    </source>
</reference>
<organism evidence="1 2">
    <name type="scientific">Jannaschia donghaensis</name>
    <dbReference type="NCBI Taxonomy" id="420998"/>
    <lineage>
        <taxon>Bacteria</taxon>
        <taxon>Pseudomonadati</taxon>
        <taxon>Pseudomonadota</taxon>
        <taxon>Alphaproteobacteria</taxon>
        <taxon>Rhodobacterales</taxon>
        <taxon>Roseobacteraceae</taxon>
        <taxon>Jannaschia</taxon>
    </lineage>
</organism>
<sequence>MVGADVILALERVEQSVHVVRIKVRRGVVIFRRKAPPIAS</sequence>
<dbReference type="EMBL" id="CXSU01000012">
    <property type="protein sequence ID" value="CTQ51446.1"/>
    <property type="molecule type" value="Genomic_DNA"/>
</dbReference>
<keyword evidence="2" id="KW-1185">Reference proteome</keyword>
<dbReference type="AlphaFoldDB" id="A0A0M6YR23"/>
<evidence type="ECO:0000313" key="2">
    <source>
        <dbReference type="Proteomes" id="UP000049222"/>
    </source>
</evidence>
<proteinExistence type="predicted"/>
<name>A0A0M6YR23_9RHOB</name>
<gene>
    <name evidence="1" type="ORF">JDO7802_03486</name>
</gene>
<evidence type="ECO:0000313" key="1">
    <source>
        <dbReference type="EMBL" id="CTQ51446.1"/>
    </source>
</evidence>